<protein>
    <submittedName>
        <fullName evidence="2">Uncharacterized protein</fullName>
    </submittedName>
</protein>
<organism evidence="2 3">
    <name type="scientific">Carnegiea gigantea</name>
    <dbReference type="NCBI Taxonomy" id="171969"/>
    <lineage>
        <taxon>Eukaryota</taxon>
        <taxon>Viridiplantae</taxon>
        <taxon>Streptophyta</taxon>
        <taxon>Embryophyta</taxon>
        <taxon>Tracheophyta</taxon>
        <taxon>Spermatophyta</taxon>
        <taxon>Magnoliopsida</taxon>
        <taxon>eudicotyledons</taxon>
        <taxon>Gunneridae</taxon>
        <taxon>Pentapetalae</taxon>
        <taxon>Caryophyllales</taxon>
        <taxon>Cactineae</taxon>
        <taxon>Cactaceae</taxon>
        <taxon>Cactoideae</taxon>
        <taxon>Echinocereeae</taxon>
        <taxon>Carnegiea</taxon>
    </lineage>
</organism>
<dbReference type="PANTHER" id="PTHR31718">
    <property type="entry name" value="PLAT DOMAIN-CONTAINING PROTEIN"/>
    <property type="match status" value="1"/>
</dbReference>
<dbReference type="Gene3D" id="2.60.60.20">
    <property type="entry name" value="PLAT/LH2 domain"/>
    <property type="match status" value="1"/>
</dbReference>
<comment type="caution">
    <text evidence="2">The sequence shown here is derived from an EMBL/GenBank/DDBJ whole genome shotgun (WGS) entry which is preliminary data.</text>
</comment>
<dbReference type="InterPro" id="IPR036392">
    <property type="entry name" value="PLAT/LH2_dom_sf"/>
</dbReference>
<feature type="signal peptide" evidence="1">
    <location>
        <begin position="1"/>
        <end position="19"/>
    </location>
</feature>
<dbReference type="EMBL" id="JAKOGI010000205">
    <property type="protein sequence ID" value="KAJ8439933.1"/>
    <property type="molecule type" value="Genomic_DNA"/>
</dbReference>
<dbReference type="OrthoDB" id="1920702at2759"/>
<gene>
    <name evidence="2" type="ORF">Cgig2_003999</name>
</gene>
<reference evidence="2" key="1">
    <citation type="submission" date="2022-04" db="EMBL/GenBank/DDBJ databases">
        <title>Carnegiea gigantea Genome sequencing and assembly v2.</title>
        <authorList>
            <person name="Copetti D."/>
            <person name="Sanderson M.J."/>
            <person name="Burquez A."/>
            <person name="Wojciechowski M.F."/>
        </authorList>
    </citation>
    <scope>NUCLEOTIDE SEQUENCE</scope>
    <source>
        <strain evidence="2">SGP5-SGP5p</strain>
        <tissue evidence="2">Aerial part</tissue>
    </source>
</reference>
<dbReference type="SUPFAM" id="SSF49723">
    <property type="entry name" value="Lipase/lipooxygenase domain (PLAT/LH2 domain)"/>
    <property type="match status" value="1"/>
</dbReference>
<proteinExistence type="predicted"/>
<dbReference type="InterPro" id="IPR010417">
    <property type="entry name" value="Embryo-specific_ATS3"/>
</dbReference>
<dbReference type="PANTHER" id="PTHR31718:SF30">
    <property type="entry name" value="EMBRYO-SPECIFIC PROTEIN ATS3A-LIKE"/>
    <property type="match status" value="1"/>
</dbReference>
<keyword evidence="3" id="KW-1185">Reference proteome</keyword>
<evidence type="ECO:0000313" key="3">
    <source>
        <dbReference type="Proteomes" id="UP001153076"/>
    </source>
</evidence>
<evidence type="ECO:0000256" key="1">
    <source>
        <dbReference type="SAM" id="SignalP"/>
    </source>
</evidence>
<dbReference type="AlphaFoldDB" id="A0A9Q1QF00"/>
<dbReference type="Proteomes" id="UP001153076">
    <property type="component" value="Unassembled WGS sequence"/>
</dbReference>
<feature type="chain" id="PRO_5040320952" evidence="1">
    <location>
        <begin position="20"/>
        <end position="186"/>
    </location>
</feature>
<accession>A0A9Q1QF00</accession>
<dbReference type="Pfam" id="PF06232">
    <property type="entry name" value="ATS3"/>
    <property type="match status" value="1"/>
</dbReference>
<sequence length="186" mass="21494">MVIRKGLFITLLLFLLSFAFDSQCLVFVRGELEPKQGNCSYVVTVETTCTKEAGTSDHISLRFGDSSTNDIVVNQLNMRHVRWVDPLDPNVLDDVPRKPFQPCSVDEFQVDAPCVDTTICYLYLKLTGSDDWSPGFVQVRVLDKPHLDSEYFYFIRYLPRHMWHGYDLCDTEVTPFGIKHKRKIIH</sequence>
<evidence type="ECO:0000313" key="2">
    <source>
        <dbReference type="EMBL" id="KAJ8439933.1"/>
    </source>
</evidence>
<name>A0A9Q1QF00_9CARY</name>
<keyword evidence="1" id="KW-0732">Signal</keyword>